<comment type="subcellular location">
    <subcellularLocation>
        <location evidence="1 7">Cell membrane</location>
        <topology evidence="1 7">Multi-pass membrane protein</topology>
    </subcellularLocation>
</comment>
<dbReference type="Gene3D" id="1.10.3720.10">
    <property type="entry name" value="MetI-like"/>
    <property type="match status" value="1"/>
</dbReference>
<sequence>MSAPAAAAPVAPVGRLSATAPGRVVRSRSQRVRRVVLQVVAVLVAVLWVFPIYWMVNSSLQSSADLSGDPHFWPSPAELGNYSRILSDATFWSALRVSATVTVIAVAVALFSAFFAAVALTRFRFRGRTSMVITVLVIQMIPAEALFISQYRMLDSWGLINSVLGLGLLYAGHSVPITIWMLKGFVDGVPADLEEAAMIDGCSRPGAFLRITLPLLAPGLVASGIFALLASWNEYTLALVVMKDNSSATLPLWLARFNVANEATDWGAIMAGSTLVALPVVVVFLIVQGRMAKGLVAGAVKG</sequence>
<evidence type="ECO:0000259" key="8">
    <source>
        <dbReference type="PROSITE" id="PS50928"/>
    </source>
</evidence>
<comment type="similarity">
    <text evidence="7">Belongs to the binding-protein-dependent transport system permease family.</text>
</comment>
<feature type="transmembrane region" description="Helical" evidence="7">
    <location>
        <begin position="132"/>
        <end position="151"/>
    </location>
</feature>
<dbReference type="Pfam" id="PF00528">
    <property type="entry name" value="BPD_transp_1"/>
    <property type="match status" value="1"/>
</dbReference>
<keyword evidence="6 7" id="KW-0472">Membrane</keyword>
<dbReference type="SUPFAM" id="SSF161098">
    <property type="entry name" value="MetI-like"/>
    <property type="match status" value="1"/>
</dbReference>
<dbReference type="InterPro" id="IPR050901">
    <property type="entry name" value="BP-dep_ABC_trans_perm"/>
</dbReference>
<keyword evidence="3" id="KW-1003">Cell membrane</keyword>
<evidence type="ECO:0000256" key="2">
    <source>
        <dbReference type="ARBA" id="ARBA00022448"/>
    </source>
</evidence>
<feature type="transmembrane region" description="Helical" evidence="7">
    <location>
        <begin position="97"/>
        <end position="120"/>
    </location>
</feature>
<proteinExistence type="inferred from homology"/>
<keyword evidence="10" id="KW-1185">Reference proteome</keyword>
<evidence type="ECO:0000256" key="5">
    <source>
        <dbReference type="ARBA" id="ARBA00022989"/>
    </source>
</evidence>
<reference evidence="9 10" key="1">
    <citation type="submission" date="2024-07" db="EMBL/GenBank/DDBJ databases">
        <authorList>
            <person name="Thanompreechachai J."/>
            <person name="Duangmal K."/>
        </authorList>
    </citation>
    <scope>NUCLEOTIDE SEQUENCE [LARGE SCALE GENOMIC DNA]</scope>
    <source>
        <strain evidence="9 10">KCTC 19886</strain>
    </source>
</reference>
<dbReference type="PANTHER" id="PTHR32243:SF18">
    <property type="entry name" value="INNER MEMBRANE ABC TRANSPORTER PERMEASE PROTEIN YCJP"/>
    <property type="match status" value="1"/>
</dbReference>
<dbReference type="PROSITE" id="PS50928">
    <property type="entry name" value="ABC_TM1"/>
    <property type="match status" value="1"/>
</dbReference>
<feature type="transmembrane region" description="Helical" evidence="7">
    <location>
        <begin position="35"/>
        <end position="56"/>
    </location>
</feature>
<feature type="domain" description="ABC transmembrane type-1" evidence="8">
    <location>
        <begin position="95"/>
        <end position="287"/>
    </location>
</feature>
<keyword evidence="2 7" id="KW-0813">Transport</keyword>
<feature type="transmembrane region" description="Helical" evidence="7">
    <location>
        <begin position="163"/>
        <end position="186"/>
    </location>
</feature>
<accession>A0ABV3P8W8</accession>
<evidence type="ECO:0000256" key="7">
    <source>
        <dbReference type="RuleBase" id="RU363032"/>
    </source>
</evidence>
<feature type="transmembrane region" description="Helical" evidence="7">
    <location>
        <begin position="266"/>
        <end position="287"/>
    </location>
</feature>
<name>A0ABV3P8W8_9ACTN</name>
<keyword evidence="5 7" id="KW-1133">Transmembrane helix</keyword>
<evidence type="ECO:0000256" key="1">
    <source>
        <dbReference type="ARBA" id="ARBA00004651"/>
    </source>
</evidence>
<dbReference type="EMBL" id="JBFNQN010000010">
    <property type="protein sequence ID" value="MEW9266084.1"/>
    <property type="molecule type" value="Genomic_DNA"/>
</dbReference>
<organism evidence="9 10">
    <name type="scientific">Kineococcus endophyticus</name>
    <dbReference type="NCBI Taxonomy" id="1181883"/>
    <lineage>
        <taxon>Bacteria</taxon>
        <taxon>Bacillati</taxon>
        <taxon>Actinomycetota</taxon>
        <taxon>Actinomycetes</taxon>
        <taxon>Kineosporiales</taxon>
        <taxon>Kineosporiaceae</taxon>
        <taxon>Kineococcus</taxon>
    </lineage>
</organism>
<gene>
    <name evidence="9" type="ORF">AB1207_15130</name>
</gene>
<dbReference type="PANTHER" id="PTHR32243">
    <property type="entry name" value="MALTOSE TRANSPORT SYSTEM PERMEASE-RELATED"/>
    <property type="match status" value="1"/>
</dbReference>
<evidence type="ECO:0000256" key="4">
    <source>
        <dbReference type="ARBA" id="ARBA00022692"/>
    </source>
</evidence>
<dbReference type="InterPro" id="IPR000515">
    <property type="entry name" value="MetI-like"/>
</dbReference>
<dbReference type="InterPro" id="IPR035906">
    <property type="entry name" value="MetI-like_sf"/>
</dbReference>
<comment type="caution">
    <text evidence="9">The sequence shown here is derived from an EMBL/GenBank/DDBJ whole genome shotgun (WGS) entry which is preliminary data.</text>
</comment>
<protein>
    <submittedName>
        <fullName evidence="9">Carbohydrate ABC transporter permease</fullName>
    </submittedName>
</protein>
<dbReference type="Proteomes" id="UP001555826">
    <property type="component" value="Unassembled WGS sequence"/>
</dbReference>
<dbReference type="RefSeq" id="WP_367639211.1">
    <property type="nucleotide sequence ID" value="NZ_JBFNQN010000010.1"/>
</dbReference>
<dbReference type="CDD" id="cd06261">
    <property type="entry name" value="TM_PBP2"/>
    <property type="match status" value="1"/>
</dbReference>
<keyword evidence="4 7" id="KW-0812">Transmembrane</keyword>
<evidence type="ECO:0000256" key="6">
    <source>
        <dbReference type="ARBA" id="ARBA00023136"/>
    </source>
</evidence>
<evidence type="ECO:0000313" key="9">
    <source>
        <dbReference type="EMBL" id="MEW9266084.1"/>
    </source>
</evidence>
<evidence type="ECO:0000256" key="3">
    <source>
        <dbReference type="ARBA" id="ARBA00022475"/>
    </source>
</evidence>
<evidence type="ECO:0000313" key="10">
    <source>
        <dbReference type="Proteomes" id="UP001555826"/>
    </source>
</evidence>
<feature type="transmembrane region" description="Helical" evidence="7">
    <location>
        <begin position="207"/>
        <end position="232"/>
    </location>
</feature>